<evidence type="ECO:0000313" key="3">
    <source>
        <dbReference type="EMBL" id="NMP30921.1"/>
    </source>
</evidence>
<dbReference type="SUPFAM" id="SSF51338">
    <property type="entry name" value="Composite domain of metallo-dependent hydrolases"/>
    <property type="match status" value="1"/>
</dbReference>
<dbReference type="InterPro" id="IPR006680">
    <property type="entry name" value="Amidohydro-rel"/>
</dbReference>
<dbReference type="RefSeq" id="WP_169074273.1">
    <property type="nucleotide sequence ID" value="NZ_JABBXH010000002.1"/>
</dbReference>
<dbReference type="PANTHER" id="PTHR43135:SF3">
    <property type="entry name" value="ALPHA-D-RIBOSE 1-METHYLPHOSPHONATE 5-TRIPHOSPHATE DIPHOSPHATASE"/>
    <property type="match status" value="1"/>
</dbReference>
<dbReference type="InterPro" id="IPR032466">
    <property type="entry name" value="Metal_Hydrolase"/>
</dbReference>
<accession>A0A7Y0Q685</accession>
<gene>
    <name evidence="3" type="ORF">HII17_05030</name>
</gene>
<keyword evidence="1" id="KW-0732">Signal</keyword>
<dbReference type="InterPro" id="IPR051781">
    <property type="entry name" value="Metallo-dep_Hydrolase"/>
</dbReference>
<feature type="domain" description="Amidohydrolase-related" evidence="2">
    <location>
        <begin position="93"/>
        <end position="452"/>
    </location>
</feature>
<feature type="signal peptide" evidence="1">
    <location>
        <begin position="1"/>
        <end position="30"/>
    </location>
</feature>
<dbReference type="SUPFAM" id="SSF51556">
    <property type="entry name" value="Metallo-dependent hydrolases"/>
    <property type="match status" value="1"/>
</dbReference>
<protein>
    <submittedName>
        <fullName evidence="3">Amidohydrolase family protein</fullName>
    </submittedName>
</protein>
<organism evidence="3 4">
    <name type="scientific">Thalassotalea algicola</name>
    <dbReference type="NCBI Taxonomy" id="2716224"/>
    <lineage>
        <taxon>Bacteria</taxon>
        <taxon>Pseudomonadati</taxon>
        <taxon>Pseudomonadota</taxon>
        <taxon>Gammaproteobacteria</taxon>
        <taxon>Alteromonadales</taxon>
        <taxon>Colwelliaceae</taxon>
        <taxon>Thalassotalea</taxon>
    </lineage>
</organism>
<dbReference type="Proteomes" id="UP000568664">
    <property type="component" value="Unassembled WGS sequence"/>
</dbReference>
<keyword evidence="3" id="KW-0378">Hydrolase</keyword>
<evidence type="ECO:0000313" key="4">
    <source>
        <dbReference type="Proteomes" id="UP000568664"/>
    </source>
</evidence>
<evidence type="ECO:0000259" key="2">
    <source>
        <dbReference type="Pfam" id="PF01979"/>
    </source>
</evidence>
<dbReference type="InterPro" id="IPR011059">
    <property type="entry name" value="Metal-dep_hydrolase_composite"/>
</dbReference>
<dbReference type="Gene3D" id="2.30.40.10">
    <property type="entry name" value="Urease, subunit C, domain 1"/>
    <property type="match status" value="1"/>
</dbReference>
<dbReference type="GO" id="GO:0016810">
    <property type="term" value="F:hydrolase activity, acting on carbon-nitrogen (but not peptide) bonds"/>
    <property type="evidence" value="ECO:0007669"/>
    <property type="project" value="InterPro"/>
</dbReference>
<proteinExistence type="predicted"/>
<evidence type="ECO:0000256" key="1">
    <source>
        <dbReference type="SAM" id="SignalP"/>
    </source>
</evidence>
<feature type="chain" id="PRO_5030626625" evidence="1">
    <location>
        <begin position="31"/>
        <end position="476"/>
    </location>
</feature>
<dbReference type="EMBL" id="JABBXH010000002">
    <property type="protein sequence ID" value="NMP30921.1"/>
    <property type="molecule type" value="Genomic_DNA"/>
</dbReference>
<keyword evidence="4" id="KW-1185">Reference proteome</keyword>
<name>A0A7Y0Q685_9GAMM</name>
<dbReference type="AlphaFoldDB" id="A0A7Y0Q685"/>
<comment type="caution">
    <text evidence="3">The sequence shown here is derived from an EMBL/GenBank/DDBJ whole genome shotgun (WGS) entry which is preliminary data.</text>
</comment>
<dbReference type="Gene3D" id="3.20.20.140">
    <property type="entry name" value="Metal-dependent hydrolases"/>
    <property type="match status" value="1"/>
</dbReference>
<sequence>MLTVNLSRVTVFARILQLVALSFFSFNCFAKDNFIIDQQEAFVLHNVNLVDGTGSEVQKNKAIFVKSGKIVAIENASEEVSADYVVHDFSGYTLTPGFVMMHEHMFYPTGKANYTEMVYSFPKLYLAGGATTIRTAGTTEPYADLNLNQAIQAGKTIGPDIDVTAPYLNGPGLPIKKIKALENADDAERMVNYWSAEGASSYKVYMHIRKSELSRVNKLAHQNNQKVTGHICSITFEEAADLGIDNIEHGFVEASDFVFNKKENECPSGKLQTESILALDNDDEKIKKLIKHLVKNNVAITSTLTVFETFAKSRPIAPKQALDVLTTDIKHEYLGHWSRIQESDSDVWLKLLKKEMAWEKLFVEMGGHLMVGTDPTGYGGVIAGFSNIRAIQLLTEAGFTFEQAIKIATTNGAEYLGKADTIGSIAVGKRADFVLVNGLPHINVADLNKIERVYKAGIGYDSQTIFNAMKNTVGLH</sequence>
<dbReference type="PANTHER" id="PTHR43135">
    <property type="entry name" value="ALPHA-D-RIBOSE 1-METHYLPHOSPHONATE 5-TRIPHOSPHATE DIPHOSPHATASE"/>
    <property type="match status" value="1"/>
</dbReference>
<reference evidence="3 4" key="1">
    <citation type="submission" date="2020-04" db="EMBL/GenBank/DDBJ databases">
        <title>Thalassotalea sp. M1531, isolated from the surface of marine red alga.</title>
        <authorList>
            <person name="Pang L."/>
            <person name="Lu D.-C."/>
        </authorList>
    </citation>
    <scope>NUCLEOTIDE SEQUENCE [LARGE SCALE GENOMIC DNA]</scope>
    <source>
        <strain evidence="3 4">M1531</strain>
    </source>
</reference>
<dbReference type="Pfam" id="PF01979">
    <property type="entry name" value="Amidohydro_1"/>
    <property type="match status" value="1"/>
</dbReference>